<comment type="caution">
    <text evidence="1">The sequence shown here is derived from an EMBL/GenBank/DDBJ whole genome shotgun (WGS) entry which is preliminary data.</text>
</comment>
<reference evidence="1" key="1">
    <citation type="submission" date="2020-08" db="EMBL/GenBank/DDBJ databases">
        <title>Multicomponent nature underlies the extraordinary mechanical properties of spider dragline silk.</title>
        <authorList>
            <person name="Kono N."/>
            <person name="Nakamura H."/>
            <person name="Mori M."/>
            <person name="Yoshida Y."/>
            <person name="Ohtoshi R."/>
            <person name="Malay A.D."/>
            <person name="Moran D.A.P."/>
            <person name="Tomita M."/>
            <person name="Numata K."/>
            <person name="Arakawa K."/>
        </authorList>
    </citation>
    <scope>NUCLEOTIDE SEQUENCE</scope>
</reference>
<protein>
    <submittedName>
        <fullName evidence="1">Uncharacterized protein</fullName>
    </submittedName>
</protein>
<proteinExistence type="predicted"/>
<gene>
    <name evidence="1" type="ORF">NPIL_59341</name>
</gene>
<organism evidence="1 2">
    <name type="scientific">Nephila pilipes</name>
    <name type="common">Giant wood spider</name>
    <name type="synonym">Nephila maculata</name>
    <dbReference type="NCBI Taxonomy" id="299642"/>
    <lineage>
        <taxon>Eukaryota</taxon>
        <taxon>Metazoa</taxon>
        <taxon>Ecdysozoa</taxon>
        <taxon>Arthropoda</taxon>
        <taxon>Chelicerata</taxon>
        <taxon>Arachnida</taxon>
        <taxon>Araneae</taxon>
        <taxon>Araneomorphae</taxon>
        <taxon>Entelegynae</taxon>
        <taxon>Araneoidea</taxon>
        <taxon>Nephilidae</taxon>
        <taxon>Nephila</taxon>
    </lineage>
</organism>
<dbReference type="Proteomes" id="UP000887013">
    <property type="component" value="Unassembled WGS sequence"/>
</dbReference>
<feature type="non-terminal residue" evidence="1">
    <location>
        <position position="1"/>
    </location>
</feature>
<dbReference type="AlphaFoldDB" id="A0A8X6TNX7"/>
<evidence type="ECO:0000313" key="2">
    <source>
        <dbReference type="Proteomes" id="UP000887013"/>
    </source>
</evidence>
<sequence>MKLLAWLRTKVLCNFYGETETQNETAFEPSEESENFPTISGYPFIEYPHFPEDDVEEPKTKGKRKYKCKLCGYKPKTKKGKRHHNITKHKIGVLRDQLPTLDTNGRPLNFFSISDTVIESKSEIKEIIEANVSYEQQMEWALRESAEMAAA</sequence>
<name>A0A8X6TNX7_NEPPI</name>
<evidence type="ECO:0000313" key="1">
    <source>
        <dbReference type="EMBL" id="GFT35714.1"/>
    </source>
</evidence>
<dbReference type="EMBL" id="BMAW01062409">
    <property type="protein sequence ID" value="GFT35714.1"/>
    <property type="molecule type" value="Genomic_DNA"/>
</dbReference>
<keyword evidence="2" id="KW-1185">Reference proteome</keyword>
<accession>A0A8X6TNX7</accession>